<dbReference type="Gene3D" id="2.10.25.10">
    <property type="entry name" value="Laminin"/>
    <property type="match status" value="2"/>
</dbReference>
<dbReference type="EMBL" id="JARQZJ010000011">
    <property type="protein sequence ID" value="KAK9872469.1"/>
    <property type="molecule type" value="Genomic_DNA"/>
</dbReference>
<evidence type="ECO:0000259" key="4">
    <source>
        <dbReference type="Pfam" id="PF01826"/>
    </source>
</evidence>
<dbReference type="SUPFAM" id="SSF57567">
    <property type="entry name" value="Serine protease inhibitors"/>
    <property type="match status" value="2"/>
</dbReference>
<sequence>MMTLKAIFILATCVVLVFSSSLQKCGPNEEWTEWRTACSPTCEFRNPPCLNITIRPPPGCECKPGYIYLKFSKRICVKISECPKTCSKPIFEWTDCGTRCRRTCLHPDLVPCVERCEAGCFCPDDYVLDDRTIECVKKKHCSVP</sequence>
<reference evidence="5 6" key="1">
    <citation type="submission" date="2023-03" db="EMBL/GenBank/DDBJ databases">
        <title>Genome insight into feeding habits of ladybird beetles.</title>
        <authorList>
            <person name="Li H.-S."/>
            <person name="Huang Y.-H."/>
            <person name="Pang H."/>
        </authorList>
    </citation>
    <scope>NUCLEOTIDE SEQUENCE [LARGE SCALE GENOMIC DNA]</scope>
    <source>
        <strain evidence="5">SYSU_2023b</strain>
        <tissue evidence="5">Whole body</tissue>
    </source>
</reference>
<evidence type="ECO:0000256" key="2">
    <source>
        <dbReference type="ARBA" id="ARBA00023157"/>
    </source>
</evidence>
<dbReference type="AlphaFoldDB" id="A0AAW1TVT4"/>
<dbReference type="CDD" id="cd19941">
    <property type="entry name" value="TIL"/>
    <property type="match status" value="2"/>
</dbReference>
<dbReference type="Pfam" id="PF01826">
    <property type="entry name" value="TIL"/>
    <property type="match status" value="2"/>
</dbReference>
<protein>
    <recommendedName>
        <fullName evidence="4">TIL domain-containing protein</fullName>
    </recommendedName>
</protein>
<evidence type="ECO:0000256" key="1">
    <source>
        <dbReference type="ARBA" id="ARBA00022690"/>
    </source>
</evidence>
<evidence type="ECO:0000256" key="3">
    <source>
        <dbReference type="SAM" id="SignalP"/>
    </source>
</evidence>
<gene>
    <name evidence="5" type="ORF">WA026_017938</name>
</gene>
<dbReference type="GO" id="GO:0030414">
    <property type="term" value="F:peptidase inhibitor activity"/>
    <property type="evidence" value="ECO:0007669"/>
    <property type="project" value="UniProtKB-KW"/>
</dbReference>
<proteinExistence type="predicted"/>
<dbReference type="Proteomes" id="UP001431783">
    <property type="component" value="Unassembled WGS sequence"/>
</dbReference>
<keyword evidence="6" id="KW-1185">Reference proteome</keyword>
<feature type="signal peptide" evidence="3">
    <location>
        <begin position="1"/>
        <end position="19"/>
    </location>
</feature>
<organism evidence="5 6">
    <name type="scientific">Henosepilachna vigintioctopunctata</name>
    <dbReference type="NCBI Taxonomy" id="420089"/>
    <lineage>
        <taxon>Eukaryota</taxon>
        <taxon>Metazoa</taxon>
        <taxon>Ecdysozoa</taxon>
        <taxon>Arthropoda</taxon>
        <taxon>Hexapoda</taxon>
        <taxon>Insecta</taxon>
        <taxon>Pterygota</taxon>
        <taxon>Neoptera</taxon>
        <taxon>Endopterygota</taxon>
        <taxon>Coleoptera</taxon>
        <taxon>Polyphaga</taxon>
        <taxon>Cucujiformia</taxon>
        <taxon>Coccinelloidea</taxon>
        <taxon>Coccinellidae</taxon>
        <taxon>Epilachninae</taxon>
        <taxon>Epilachnini</taxon>
        <taxon>Henosepilachna</taxon>
    </lineage>
</organism>
<name>A0AAW1TVT4_9CUCU</name>
<feature type="domain" description="TIL" evidence="4">
    <location>
        <begin position="92"/>
        <end position="141"/>
    </location>
</feature>
<evidence type="ECO:0000313" key="6">
    <source>
        <dbReference type="Proteomes" id="UP001431783"/>
    </source>
</evidence>
<dbReference type="InterPro" id="IPR036084">
    <property type="entry name" value="Ser_inhib-like_sf"/>
</dbReference>
<accession>A0AAW1TVT4</accession>
<keyword evidence="1" id="KW-0646">Protease inhibitor</keyword>
<evidence type="ECO:0000313" key="5">
    <source>
        <dbReference type="EMBL" id="KAK9872469.1"/>
    </source>
</evidence>
<keyword evidence="2" id="KW-1015">Disulfide bond</keyword>
<feature type="domain" description="TIL" evidence="4">
    <location>
        <begin position="25"/>
        <end position="82"/>
    </location>
</feature>
<dbReference type="PANTHER" id="PTHR23259:SF70">
    <property type="entry name" value="ACCESSORY GLAND PROTEIN ACP62F-RELATED"/>
    <property type="match status" value="1"/>
</dbReference>
<dbReference type="PANTHER" id="PTHR23259">
    <property type="entry name" value="RIDDLE"/>
    <property type="match status" value="1"/>
</dbReference>
<feature type="chain" id="PRO_5043407819" description="TIL domain-containing protein" evidence="3">
    <location>
        <begin position="20"/>
        <end position="144"/>
    </location>
</feature>
<dbReference type="InterPro" id="IPR051368">
    <property type="entry name" value="SerProtInhib-TIL_Domain"/>
</dbReference>
<keyword evidence="3" id="KW-0732">Signal</keyword>
<comment type="caution">
    <text evidence="5">The sequence shown here is derived from an EMBL/GenBank/DDBJ whole genome shotgun (WGS) entry which is preliminary data.</text>
</comment>
<dbReference type="InterPro" id="IPR002919">
    <property type="entry name" value="TIL_dom"/>
</dbReference>